<dbReference type="OrthoDB" id="318898at2759"/>
<organism evidence="3 4">
    <name type="scientific">Paramecium octaurelia</name>
    <dbReference type="NCBI Taxonomy" id="43137"/>
    <lineage>
        <taxon>Eukaryota</taxon>
        <taxon>Sar</taxon>
        <taxon>Alveolata</taxon>
        <taxon>Ciliophora</taxon>
        <taxon>Intramacronucleata</taxon>
        <taxon>Oligohymenophorea</taxon>
        <taxon>Peniculida</taxon>
        <taxon>Parameciidae</taxon>
        <taxon>Paramecium</taxon>
    </lineage>
</organism>
<feature type="transmembrane region" description="Helical" evidence="1">
    <location>
        <begin position="1260"/>
        <end position="1279"/>
    </location>
</feature>
<keyword evidence="1" id="KW-1133">Transmembrane helix</keyword>
<dbReference type="EMBL" id="CAJJDP010000046">
    <property type="protein sequence ID" value="CAD8165079.1"/>
    <property type="molecule type" value="Genomic_DNA"/>
</dbReference>
<dbReference type="OMA" id="ANIYLCK"/>
<keyword evidence="1" id="KW-0472">Membrane</keyword>
<feature type="signal peptide" evidence="2">
    <location>
        <begin position="1"/>
        <end position="15"/>
    </location>
</feature>
<protein>
    <recommendedName>
        <fullName evidence="5">Transmembrane protein</fullName>
    </recommendedName>
</protein>
<gene>
    <name evidence="3" type="ORF">POCTA_138.1.T0460105</name>
</gene>
<sequence>MIFLSCLFITLYGQALYPFYNVYLTQGETYSLPLKELFKEQILNFTIQDCPDNVQLFNALNLLSEQNNNETFISISSSFPYYLLITQNNGLNLYYWNQTYLNLINQMVLPQQKCLNALLTQENSIIIDCYNLTNLNIYNYQENAWTIVYSELIQQMPKNTDFKTFTSNSINFILYAQYYDDYEILTQFQFNQNLFQNISIWIQPFIDFIVSNKSYSQNAIYLWNDSTLYQLNANQQGLNLQTYIFQYVEILAVQILYPQKMFYQCDTLLIIFIEQIITSQICYNSQGQNSIASKMLLYLNQISSAYLSDEFLILQQFDIIEIYEMKILDENIKLKLIGGLKLNSPFSQVSFDYNSNQLFIFSDTQIVTYLVDYPNINFKSIQKQQNYQFIIQGSPYLINYTDAYKCSNCTVQLNVSVLSINDDNIYLTREISNQNVYTFSSQHWLQFFLQFSGSLITANFSVEKSNLGNFYDTTLFKVCFINQSFQNLQILSKNYAVGIINNNNNSNIVLINQWNKCHYQRLQNFTISSKINIKNNQIQGYQLDQGQLFFGIQINSKQLYINNNSYYNQKGPQILNFQPFQQFYMLYQQILNWRLHKFINEQQYKSSWYSIKLTIMFINFIYQQRLSQHYCWLNNIIKYLYYIQLNRGLNQSQGYENCKQSVDIKLLLLIELIYLFQIWNVANLNSPYFEKNLRSIQNSNNIQLFADNLFYYVQTNKQIYVYNPVILEHSSLFYTFQYNGSYFSSTTIQDMALISFNSQFYLLNPSLVYSYQNTIQNTITNDVSLWYNTYNASVSSQIGTQNVIDYPPNQKIIIFNDFLNISLNKKQYHVQTNNVTLTQDNITFSGQVGWFQIQCNGKSKVQVINTLNPVGLAENVIAVFNQQILVMYGISQLSFQILNITSQGKLKKVSPQQNFSQNCSKEFAQMNAYYIFLFCHDYNSQHYYDLFRIQILNQSFGEMTYLTKIYRYFVQNTILLDDILYIYYSYNITIYDINLNISHSIQTKCNMISFQPFVYKNSNYSFYAYIYICKDDKKLFYQLGNRYLQEQIQFTSVQYIQIKDYFYLDLYIVGILIVSQQQYQFAIMCFTNQFSFIISLNYTINETNFSQSTLLFKRLLFYSPTQTANILSYFKSAVISSGLVCVWYQSYWGNLGYYSYFVLYNVSNLQFIQGNLENPILPSGIFSMQYQLGQYQYRILTFNSSYGFIFNLQYPNYLISSLEIKIYFSGNTNQCNLTAYNLVNNVTANYTFKFDEQINFGFEFALLSLLIIVFISAVVYLWFKTKDQKEQFGLEEFEGLEIDTFQ</sequence>
<evidence type="ECO:0000313" key="3">
    <source>
        <dbReference type="EMBL" id="CAD8165079.1"/>
    </source>
</evidence>
<name>A0A8S1UN02_PAROT</name>
<keyword evidence="2" id="KW-0732">Signal</keyword>
<accession>A0A8S1UN02</accession>
<keyword evidence="4" id="KW-1185">Reference proteome</keyword>
<evidence type="ECO:0000313" key="4">
    <source>
        <dbReference type="Proteomes" id="UP000683925"/>
    </source>
</evidence>
<proteinExistence type="predicted"/>
<reference evidence="3" key="1">
    <citation type="submission" date="2021-01" db="EMBL/GenBank/DDBJ databases">
        <authorList>
            <consortium name="Genoscope - CEA"/>
            <person name="William W."/>
        </authorList>
    </citation>
    <scope>NUCLEOTIDE SEQUENCE</scope>
</reference>
<evidence type="ECO:0008006" key="5">
    <source>
        <dbReference type="Google" id="ProtNLM"/>
    </source>
</evidence>
<comment type="caution">
    <text evidence="3">The sequence shown here is derived from an EMBL/GenBank/DDBJ whole genome shotgun (WGS) entry which is preliminary data.</text>
</comment>
<evidence type="ECO:0000256" key="1">
    <source>
        <dbReference type="SAM" id="Phobius"/>
    </source>
</evidence>
<dbReference type="Proteomes" id="UP000683925">
    <property type="component" value="Unassembled WGS sequence"/>
</dbReference>
<evidence type="ECO:0000256" key="2">
    <source>
        <dbReference type="SAM" id="SignalP"/>
    </source>
</evidence>
<feature type="chain" id="PRO_5035838069" description="Transmembrane protein" evidence="2">
    <location>
        <begin position="16"/>
        <end position="1302"/>
    </location>
</feature>
<keyword evidence="1" id="KW-0812">Transmembrane</keyword>